<protein>
    <recommendedName>
        <fullName evidence="9">Protein translocase subunit SecE</fullName>
    </recommendedName>
</protein>
<evidence type="ECO:0000256" key="5">
    <source>
        <dbReference type="ARBA" id="ARBA00022927"/>
    </source>
</evidence>
<dbReference type="InterPro" id="IPR001901">
    <property type="entry name" value="Translocase_SecE/Sec61-g"/>
</dbReference>
<name>A0A1F7VB80_9BACT</name>
<evidence type="ECO:0000256" key="9">
    <source>
        <dbReference type="HAMAP-Rule" id="MF_00422"/>
    </source>
</evidence>
<dbReference type="NCBIfam" id="TIGR00964">
    <property type="entry name" value="secE_bact"/>
    <property type="match status" value="1"/>
</dbReference>
<dbReference type="Gene3D" id="1.20.5.1030">
    <property type="entry name" value="Preprotein translocase secy subunit"/>
    <property type="match status" value="1"/>
</dbReference>
<dbReference type="STRING" id="1802407.A3I40_01995"/>
<evidence type="ECO:0000256" key="7">
    <source>
        <dbReference type="ARBA" id="ARBA00023010"/>
    </source>
</evidence>
<keyword evidence="3 9" id="KW-1003">Cell membrane</keyword>
<organism evidence="10 11">
    <name type="scientific">Candidatus Uhrbacteria bacterium RIFCSPLOWO2_02_FULL_48_12</name>
    <dbReference type="NCBI Taxonomy" id="1802407"/>
    <lineage>
        <taxon>Bacteria</taxon>
        <taxon>Candidatus Uhriibacteriota</taxon>
    </lineage>
</organism>
<reference evidence="10 11" key="1">
    <citation type="journal article" date="2016" name="Nat. Commun.">
        <title>Thousands of microbial genomes shed light on interconnected biogeochemical processes in an aquifer system.</title>
        <authorList>
            <person name="Anantharaman K."/>
            <person name="Brown C.T."/>
            <person name="Hug L.A."/>
            <person name="Sharon I."/>
            <person name="Castelle C.J."/>
            <person name="Probst A.J."/>
            <person name="Thomas B.C."/>
            <person name="Singh A."/>
            <person name="Wilkins M.J."/>
            <person name="Karaoz U."/>
            <person name="Brodie E.L."/>
            <person name="Williams K.H."/>
            <person name="Hubbard S.S."/>
            <person name="Banfield J.F."/>
        </authorList>
    </citation>
    <scope>NUCLEOTIDE SEQUENCE [LARGE SCALE GENOMIC DNA]</scope>
</reference>
<dbReference type="GO" id="GO:0005886">
    <property type="term" value="C:plasma membrane"/>
    <property type="evidence" value="ECO:0007669"/>
    <property type="project" value="UniProtKB-SubCell"/>
</dbReference>
<dbReference type="PANTHER" id="PTHR33910:SF1">
    <property type="entry name" value="PROTEIN TRANSLOCASE SUBUNIT SECE"/>
    <property type="match status" value="1"/>
</dbReference>
<evidence type="ECO:0000256" key="4">
    <source>
        <dbReference type="ARBA" id="ARBA00022692"/>
    </source>
</evidence>
<keyword evidence="4 9" id="KW-0812">Transmembrane</keyword>
<evidence type="ECO:0000313" key="11">
    <source>
        <dbReference type="Proteomes" id="UP000178723"/>
    </source>
</evidence>
<evidence type="ECO:0000256" key="8">
    <source>
        <dbReference type="ARBA" id="ARBA00023136"/>
    </source>
</evidence>
<dbReference type="PANTHER" id="PTHR33910">
    <property type="entry name" value="PROTEIN TRANSLOCASE SUBUNIT SECE"/>
    <property type="match status" value="1"/>
</dbReference>
<dbReference type="AlphaFoldDB" id="A0A1F7VB80"/>
<dbReference type="GO" id="GO:0006605">
    <property type="term" value="P:protein targeting"/>
    <property type="evidence" value="ECO:0007669"/>
    <property type="project" value="UniProtKB-UniRule"/>
</dbReference>
<evidence type="ECO:0000256" key="1">
    <source>
        <dbReference type="ARBA" id="ARBA00004370"/>
    </source>
</evidence>
<evidence type="ECO:0000256" key="2">
    <source>
        <dbReference type="ARBA" id="ARBA00022448"/>
    </source>
</evidence>
<dbReference type="InterPro" id="IPR038379">
    <property type="entry name" value="SecE_sf"/>
</dbReference>
<accession>A0A1F7VB80</accession>
<dbReference type="Proteomes" id="UP000178723">
    <property type="component" value="Unassembled WGS sequence"/>
</dbReference>
<keyword evidence="2 9" id="KW-0813">Transport</keyword>
<keyword evidence="8 9" id="KW-0472">Membrane</keyword>
<feature type="transmembrane region" description="Helical" evidence="9">
    <location>
        <begin position="34"/>
        <end position="55"/>
    </location>
</feature>
<proteinExistence type="inferred from homology"/>
<evidence type="ECO:0000313" key="10">
    <source>
        <dbReference type="EMBL" id="OGL87234.1"/>
    </source>
</evidence>
<dbReference type="Pfam" id="PF00584">
    <property type="entry name" value="SecE"/>
    <property type="match status" value="1"/>
</dbReference>
<sequence>MTITNNPIANYFKTSYHELVKVTWPTREEATRHALLVIGLSLAMAAFFGIVDYLLSKGLEKLIVK</sequence>
<keyword evidence="5 9" id="KW-0653">Protein transport</keyword>
<dbReference type="GO" id="GO:0043952">
    <property type="term" value="P:protein transport by the Sec complex"/>
    <property type="evidence" value="ECO:0007669"/>
    <property type="project" value="UniProtKB-UniRule"/>
</dbReference>
<keyword evidence="6 9" id="KW-1133">Transmembrane helix</keyword>
<dbReference type="GO" id="GO:0065002">
    <property type="term" value="P:intracellular protein transmembrane transport"/>
    <property type="evidence" value="ECO:0007669"/>
    <property type="project" value="UniProtKB-UniRule"/>
</dbReference>
<comment type="similarity">
    <text evidence="9">Belongs to the SecE/SEC61-gamma family.</text>
</comment>
<comment type="subunit">
    <text evidence="9">Component of the Sec protein translocase complex. Heterotrimer consisting of SecY, SecE and SecG subunits. The heterotrimers can form oligomers, although 1 heterotrimer is thought to be able to translocate proteins. Interacts with the ribosome. Interacts with SecDF, and other proteins may be involved. Interacts with SecA.</text>
</comment>
<dbReference type="HAMAP" id="MF_00422">
    <property type="entry name" value="SecE"/>
    <property type="match status" value="1"/>
</dbReference>
<comment type="caution">
    <text evidence="10">The sequence shown here is derived from an EMBL/GenBank/DDBJ whole genome shotgun (WGS) entry which is preliminary data.</text>
</comment>
<dbReference type="EMBL" id="MGEP01000029">
    <property type="protein sequence ID" value="OGL87234.1"/>
    <property type="molecule type" value="Genomic_DNA"/>
</dbReference>
<keyword evidence="7 9" id="KW-0811">Translocation</keyword>
<gene>
    <name evidence="9" type="primary">secE</name>
    <name evidence="10" type="ORF">A3I40_01995</name>
</gene>
<dbReference type="InterPro" id="IPR005807">
    <property type="entry name" value="SecE_bac"/>
</dbReference>
<dbReference type="GO" id="GO:0008320">
    <property type="term" value="F:protein transmembrane transporter activity"/>
    <property type="evidence" value="ECO:0007669"/>
    <property type="project" value="UniProtKB-UniRule"/>
</dbReference>
<comment type="function">
    <text evidence="9">Essential subunit of the Sec protein translocation channel SecYEG. Clamps together the 2 halves of SecY. May contact the channel plug during translocation.</text>
</comment>
<evidence type="ECO:0000256" key="6">
    <source>
        <dbReference type="ARBA" id="ARBA00022989"/>
    </source>
</evidence>
<comment type="subcellular location">
    <subcellularLocation>
        <location evidence="9">Cell membrane</location>
        <topology evidence="9">Single-pass membrane protein</topology>
    </subcellularLocation>
    <subcellularLocation>
        <location evidence="1">Membrane</location>
    </subcellularLocation>
</comment>
<evidence type="ECO:0000256" key="3">
    <source>
        <dbReference type="ARBA" id="ARBA00022475"/>
    </source>
</evidence>
<dbReference type="GO" id="GO:0009306">
    <property type="term" value="P:protein secretion"/>
    <property type="evidence" value="ECO:0007669"/>
    <property type="project" value="UniProtKB-UniRule"/>
</dbReference>